<keyword evidence="6" id="KW-1185">Reference proteome</keyword>
<comment type="caution">
    <text evidence="4">The sequence shown here is derived from an EMBL/GenBank/DDBJ whole genome shotgun (WGS) entry which is preliminary data.</text>
</comment>
<dbReference type="InterPro" id="IPR036291">
    <property type="entry name" value="NAD(P)-bd_dom_sf"/>
</dbReference>
<dbReference type="CDD" id="cd05327">
    <property type="entry name" value="retinol-DH_like_SDR_c_like"/>
    <property type="match status" value="1"/>
</dbReference>
<dbReference type="Pfam" id="PF00106">
    <property type="entry name" value="adh_short"/>
    <property type="match status" value="1"/>
</dbReference>
<name>A0AAJ5F379_9DEIO</name>
<comment type="similarity">
    <text evidence="2">Belongs to the short-chain dehydrogenases/reductases (SDR) family.</text>
</comment>
<evidence type="ECO:0000256" key="1">
    <source>
        <dbReference type="ARBA" id="ARBA00023002"/>
    </source>
</evidence>
<dbReference type="Proteomes" id="UP000536909">
    <property type="component" value="Unassembled WGS sequence"/>
</dbReference>
<evidence type="ECO:0000313" key="6">
    <source>
        <dbReference type="Proteomes" id="UP000536909"/>
    </source>
</evidence>
<dbReference type="AlphaFoldDB" id="A0AAJ5F379"/>
<proteinExistence type="inferred from homology"/>
<dbReference type="GO" id="GO:0016491">
    <property type="term" value="F:oxidoreductase activity"/>
    <property type="evidence" value="ECO:0007669"/>
    <property type="project" value="UniProtKB-KW"/>
</dbReference>
<protein>
    <submittedName>
        <fullName evidence="3">NAD(P)-dependent dehydrogenase (Short-subunit alcohol dehydrogenase family)</fullName>
    </submittedName>
    <submittedName>
        <fullName evidence="4">SDR family oxidoreductase</fullName>
    </submittedName>
</protein>
<dbReference type="EMBL" id="JACHFV010000003">
    <property type="protein sequence ID" value="MBB5294138.1"/>
    <property type="molecule type" value="Genomic_DNA"/>
</dbReference>
<dbReference type="RefSeq" id="WP_129119211.1">
    <property type="nucleotide sequence ID" value="NZ_BSUI01000016.1"/>
</dbReference>
<gene>
    <name evidence="4" type="ORF">FCS05_08765</name>
    <name evidence="3" type="ORF">HNQ10_000952</name>
</gene>
<keyword evidence="1" id="KW-0560">Oxidoreductase</keyword>
<dbReference type="PANTHER" id="PTHR43157">
    <property type="entry name" value="PHOSPHATIDYLINOSITOL-GLYCAN BIOSYNTHESIS CLASS F PROTEIN-RELATED"/>
    <property type="match status" value="1"/>
</dbReference>
<evidence type="ECO:0000313" key="5">
    <source>
        <dbReference type="Proteomes" id="UP000308000"/>
    </source>
</evidence>
<sequence length="283" mass="30661">MTQSMRGKTVLVTGATNGIGWVTARGLARVGARVVIVGRNPGKTARVAAEIGAADTLIADLSELAQVRRAAAEFRERVGRLDVLVNNAGAFYSRRQETREGIELTWALNHLAPFLLTGELLPLLRQSEDARVVTVASAAHRFGRIRFDDPEFRHGYGGWAAYNQSKLANILFTRELARREPGVKSNSVHPGLVRSGFGHNNGGAVSLLWRLFERFGTTPEAGAKTSILLASDPALKVSGHYFNTGREIRPAPHALDDGAAQRLWTLSEAYVGDTGAPWGVRGE</sequence>
<accession>A0AAJ5F379</accession>
<dbReference type="PANTHER" id="PTHR43157:SF31">
    <property type="entry name" value="PHOSPHATIDYLINOSITOL-GLYCAN BIOSYNTHESIS CLASS F PROTEIN"/>
    <property type="match status" value="1"/>
</dbReference>
<evidence type="ECO:0000313" key="4">
    <source>
        <dbReference type="EMBL" id="TLK27998.1"/>
    </source>
</evidence>
<dbReference type="Proteomes" id="UP000308000">
    <property type="component" value="Unassembled WGS sequence"/>
</dbReference>
<evidence type="ECO:0000256" key="2">
    <source>
        <dbReference type="RuleBase" id="RU000363"/>
    </source>
</evidence>
<dbReference type="Gene3D" id="3.40.50.720">
    <property type="entry name" value="NAD(P)-binding Rossmann-like Domain"/>
    <property type="match status" value="1"/>
</dbReference>
<reference evidence="4 5" key="1">
    <citation type="submission" date="2019-04" db="EMBL/GenBank/DDBJ databases">
        <title>Deinococcus metalilatus MA1002 mutant No.5.</title>
        <authorList>
            <person name="Park W."/>
            <person name="Park C."/>
        </authorList>
    </citation>
    <scope>NUCLEOTIDE SEQUENCE [LARGE SCALE GENOMIC DNA]</scope>
    <source>
        <strain evidence="4 5">MA1002-m5</strain>
    </source>
</reference>
<dbReference type="PRINTS" id="PR00081">
    <property type="entry name" value="GDHRDH"/>
</dbReference>
<dbReference type="InterPro" id="IPR002347">
    <property type="entry name" value="SDR_fam"/>
</dbReference>
<organism evidence="4 5">
    <name type="scientific">Deinococcus metallilatus</name>
    <dbReference type="NCBI Taxonomy" id="1211322"/>
    <lineage>
        <taxon>Bacteria</taxon>
        <taxon>Thermotogati</taxon>
        <taxon>Deinococcota</taxon>
        <taxon>Deinococci</taxon>
        <taxon>Deinococcales</taxon>
        <taxon>Deinococcaceae</taxon>
        <taxon>Deinococcus</taxon>
    </lineage>
</organism>
<dbReference type="SUPFAM" id="SSF51735">
    <property type="entry name" value="NAD(P)-binding Rossmann-fold domains"/>
    <property type="match status" value="1"/>
</dbReference>
<dbReference type="PRINTS" id="PR00080">
    <property type="entry name" value="SDRFAMILY"/>
</dbReference>
<evidence type="ECO:0000313" key="3">
    <source>
        <dbReference type="EMBL" id="MBB5294138.1"/>
    </source>
</evidence>
<reference evidence="3 6" key="2">
    <citation type="submission" date="2020-08" db="EMBL/GenBank/DDBJ databases">
        <title>Genomic Encyclopedia of Type Strains, Phase IV (KMG-IV): sequencing the most valuable type-strain genomes for metagenomic binning, comparative biology and taxonomic classification.</title>
        <authorList>
            <person name="Goeker M."/>
        </authorList>
    </citation>
    <scope>NUCLEOTIDE SEQUENCE [LARGE SCALE GENOMIC DNA]</scope>
    <source>
        <strain evidence="3 6">DSM 105434</strain>
    </source>
</reference>
<dbReference type="EMBL" id="VBRC01000005">
    <property type="protein sequence ID" value="TLK27998.1"/>
    <property type="molecule type" value="Genomic_DNA"/>
</dbReference>